<dbReference type="EMBL" id="JALANJ010000003">
    <property type="protein sequence ID" value="MCY8119624.1"/>
    <property type="molecule type" value="Genomic_DNA"/>
</dbReference>
<comment type="caution">
    <text evidence="1">The sequence shown here is derived from an EMBL/GenBank/DDBJ whole genome shotgun (WGS) entry which is preliminary data.</text>
</comment>
<evidence type="ECO:0000313" key="2">
    <source>
        <dbReference type="Proteomes" id="UP001070352"/>
    </source>
</evidence>
<dbReference type="Proteomes" id="UP001070352">
    <property type="component" value="Unassembled WGS sequence"/>
</dbReference>
<evidence type="ECO:0008006" key="3">
    <source>
        <dbReference type="Google" id="ProtNLM"/>
    </source>
</evidence>
<organism evidence="1 2">
    <name type="scientific">Bacillus spizizenii</name>
    <name type="common">Bacillus subtilis subsp. spizizenii</name>
    <dbReference type="NCBI Taxonomy" id="96241"/>
    <lineage>
        <taxon>Bacteria</taxon>
        <taxon>Bacillati</taxon>
        <taxon>Bacillota</taxon>
        <taxon>Bacilli</taxon>
        <taxon>Bacillales</taxon>
        <taxon>Bacillaceae</taxon>
        <taxon>Bacillus</taxon>
    </lineage>
</organism>
<dbReference type="AlphaFoldDB" id="A0A9Q4DL73"/>
<name>A0A9Q4DL73_BACSC</name>
<accession>A0A9Q4DL73</accession>
<reference evidence="1" key="1">
    <citation type="submission" date="2022-02" db="EMBL/GenBank/DDBJ databases">
        <title>Crop Bioprotection Bacillus Genome Sequencing.</title>
        <authorList>
            <person name="Dunlap C."/>
        </authorList>
    </citation>
    <scope>NUCLEOTIDE SEQUENCE</scope>
    <source>
        <strain evidence="1">M18B4</strain>
    </source>
</reference>
<protein>
    <recommendedName>
        <fullName evidence="3">Major virion structural protein</fullName>
    </recommendedName>
</protein>
<evidence type="ECO:0000313" key="1">
    <source>
        <dbReference type="EMBL" id="MCY8119624.1"/>
    </source>
</evidence>
<gene>
    <name evidence="1" type="ORF">MOC45_03220</name>
</gene>
<proteinExistence type="predicted"/>
<sequence length="629" mass="70112">MSKINVDGFFDVDLSVQLLPTDLEALFNAGGWSTLGKYRSFAPLTDKNGVKDRYRKTFAETYLFESKGSDNQHRYFGFTTGYGGKITPFGEEPVISKDTFLGELKDVTPSGATKPNTVFEVKVKPIVTSSIIVYREDGEMVKPTETPYIVDGEKGTITFEESQSDVLRATYALTDNAPDVVKRLWFFTFEGFIPTKLILRSENPNQAELLDEAERVFRFKILPGNQRIRENSYKFYETVDGTDPIDPADYTVNHDEGTVTFNEGTEPLAVYADYEIEAIKDSNGSYGDIEVVPFNPSVPTELMGAAYNAVRFIYPSIPTAVSFIPQEELGLGWGRDSQVYFWGNITKDRIVSYFRLDPAPDPESTYFAPLYIGRLSTIGKTPRLNNVLIGGSRSEDEIGYSSGLKIGRNKVDYGVNTSNGNSSVMVQRTVGGAMYQKHYLAFITHDADVDPSNESRFNPSVYSGKYHISPMYIVHPADGYVGRLDEVYAIHPKNIAQLDELEVKETSNSEHVGTGDGVTKEFHLFHKPVIDGDIEIRLVSDTGCTTLTQAEYVEFDPGTPPEEGKFTVDGSNKKLILGAAPIDGIEVIMDYNYEQTYRYTLADTPRTPFLLANMTPYAPIGLGFLKENL</sequence>